<name>A0ABN1G4A1_9ACTN</name>
<dbReference type="Gene3D" id="3.30.1490.20">
    <property type="entry name" value="ATP-grasp fold, A domain"/>
    <property type="match status" value="1"/>
</dbReference>
<evidence type="ECO:0000313" key="3">
    <source>
        <dbReference type="Proteomes" id="UP001500957"/>
    </source>
</evidence>
<dbReference type="InterPro" id="IPR003781">
    <property type="entry name" value="CoA-bd"/>
</dbReference>
<dbReference type="SUPFAM" id="SSF56059">
    <property type="entry name" value="Glutathione synthetase ATP-binding domain-like"/>
    <property type="match status" value="1"/>
</dbReference>
<dbReference type="PANTHER" id="PTHR42793:SF4">
    <property type="entry name" value="BLL6376 PROTEIN"/>
    <property type="match status" value="1"/>
</dbReference>
<evidence type="ECO:0000313" key="2">
    <source>
        <dbReference type="EMBL" id="GAA0603644.1"/>
    </source>
</evidence>
<dbReference type="Proteomes" id="UP001500957">
    <property type="component" value="Unassembled WGS sequence"/>
</dbReference>
<sequence length="729" mass="74692">MVDLTMPTSIARLRAAAAPLPDSERWLVPESVVKDVLEESGVAVPRRLTLPATAAPDAFRAGLPEVGEPAVLKAWGAGVVHKTELGAVDVGVDADTIDAAVLRMRQRLSQHALEPDGFLLEQLVPAGVEVLVGIVDAAAFGQVVALGLGGTAVEVLDEVVTRLCPITREDAAAMVASFRGSALLRGHRGQAPVDVDALIDLLYALAGPDGVAARLGPALAELECNPVLVSDRGAFAADARLILHAETEAAEEPIKPFGLEGLFAPRSVAIVGASTSKTTVANRTLRNYRARGWTRSLYAIHPTAAEIEGVPAYASVAQIPEPVDYLALMVPAAACPEIVRAAKGRARFVHVLSSGFGETGGEGARLQDDLLDAVRDSAVRLIGPNSLGVFSAGSGQTWGGGLPRESGRIGGAFQSGGVSTSVLQMGPAAGVHFGKAVSTGNGIDVTVGEVASYFLDDPDTDVIALYVEGGADRQLVDTLRRARGRKPVVVLAPGLTDAGARAAASHTGALTGGRRAWAAVETSTGAVIVETIESFLAVLGQVVAHQAIDISAEPSTLIVGNGGGASVMAVDACDAAGLPVPPCVEAAEALGTLGLTSGVSFANPVDVPIFQGTAPELLADVVRAALGAQSFSDVLLHVDVAPYYALGNYRDDLPGSTHLLQVAAALTPLARSGRLSVVVRNLDCAPAADADQVRSAFRAAGVPVHRTFAEAAGAIAAVQRLSADRKGVS</sequence>
<dbReference type="SUPFAM" id="SSF52210">
    <property type="entry name" value="Succinyl-CoA synthetase domains"/>
    <property type="match status" value="2"/>
</dbReference>
<dbReference type="Gene3D" id="3.40.50.720">
    <property type="entry name" value="NAD(P)-binding Rossmann-like Domain"/>
    <property type="match status" value="1"/>
</dbReference>
<dbReference type="InterPro" id="IPR036291">
    <property type="entry name" value="NAD(P)-bd_dom_sf"/>
</dbReference>
<dbReference type="Gene3D" id="3.40.50.261">
    <property type="entry name" value="Succinyl-CoA synthetase domains"/>
    <property type="match status" value="2"/>
</dbReference>
<dbReference type="InterPro" id="IPR013815">
    <property type="entry name" value="ATP_grasp_subdomain_1"/>
</dbReference>
<reference evidence="2 3" key="1">
    <citation type="journal article" date="2019" name="Int. J. Syst. Evol. Microbiol.">
        <title>The Global Catalogue of Microorganisms (GCM) 10K type strain sequencing project: providing services to taxonomists for standard genome sequencing and annotation.</title>
        <authorList>
            <consortium name="The Broad Institute Genomics Platform"/>
            <consortium name="The Broad Institute Genome Sequencing Center for Infectious Disease"/>
            <person name="Wu L."/>
            <person name="Ma J."/>
        </authorList>
    </citation>
    <scope>NUCLEOTIDE SEQUENCE [LARGE SCALE GENOMIC DNA]</scope>
    <source>
        <strain evidence="2 3">JCM 10671</strain>
    </source>
</reference>
<gene>
    <name evidence="2" type="ORF">GCM10009547_01570</name>
</gene>
<organism evidence="2 3">
    <name type="scientific">Sporichthya brevicatena</name>
    <dbReference type="NCBI Taxonomy" id="171442"/>
    <lineage>
        <taxon>Bacteria</taxon>
        <taxon>Bacillati</taxon>
        <taxon>Actinomycetota</taxon>
        <taxon>Actinomycetes</taxon>
        <taxon>Sporichthyales</taxon>
        <taxon>Sporichthyaceae</taxon>
        <taxon>Sporichthya</taxon>
    </lineage>
</organism>
<evidence type="ECO:0000259" key="1">
    <source>
        <dbReference type="SMART" id="SM00881"/>
    </source>
</evidence>
<keyword evidence="3" id="KW-1185">Reference proteome</keyword>
<dbReference type="PANTHER" id="PTHR42793">
    <property type="entry name" value="COA BINDING DOMAIN CONTAINING PROTEIN"/>
    <property type="match status" value="1"/>
</dbReference>
<dbReference type="InterPro" id="IPR016102">
    <property type="entry name" value="Succinyl-CoA_synth-like"/>
</dbReference>
<dbReference type="InterPro" id="IPR032875">
    <property type="entry name" value="Succ_CoA_lig_flav_dom"/>
</dbReference>
<dbReference type="Pfam" id="PF13607">
    <property type="entry name" value="Succ_CoA_lig"/>
    <property type="match status" value="1"/>
</dbReference>
<protein>
    <recommendedName>
        <fullName evidence="1">CoA-binding domain-containing protein</fullName>
    </recommendedName>
</protein>
<dbReference type="SMART" id="SM00881">
    <property type="entry name" value="CoA_binding"/>
    <property type="match status" value="1"/>
</dbReference>
<dbReference type="Pfam" id="PF13380">
    <property type="entry name" value="CoA_binding_2"/>
    <property type="match status" value="1"/>
</dbReference>
<accession>A0ABN1G4A1</accession>
<comment type="caution">
    <text evidence="2">The sequence shown here is derived from an EMBL/GenBank/DDBJ whole genome shotgun (WGS) entry which is preliminary data.</text>
</comment>
<dbReference type="EMBL" id="BAAAHE010000002">
    <property type="protein sequence ID" value="GAA0603644.1"/>
    <property type="molecule type" value="Genomic_DNA"/>
</dbReference>
<feature type="domain" description="CoA-binding" evidence="1">
    <location>
        <begin position="262"/>
        <end position="356"/>
    </location>
</feature>
<proteinExistence type="predicted"/>
<dbReference type="Gene3D" id="3.30.470.20">
    <property type="entry name" value="ATP-grasp fold, B domain"/>
    <property type="match status" value="1"/>
</dbReference>
<dbReference type="Pfam" id="PF13549">
    <property type="entry name" value="ATP-grasp_5"/>
    <property type="match status" value="1"/>
</dbReference>
<dbReference type="SUPFAM" id="SSF51735">
    <property type="entry name" value="NAD(P)-binding Rossmann-fold domains"/>
    <property type="match status" value="1"/>
</dbReference>